<keyword evidence="2" id="KW-1185">Reference proteome</keyword>
<protein>
    <submittedName>
        <fullName evidence="1">Uncharacterized protein</fullName>
    </submittedName>
</protein>
<proteinExistence type="predicted"/>
<name>A0ACB9YQK7_9PEZI</name>
<sequence length="80" mass="9196">MGEWALYGSHSTRRPSSAYHGPFIWVSLIWLALDYFTLSSQGSLQPRSLLSDLVCDRHISRLRAVFSFFFITLSVLLFLL</sequence>
<dbReference type="Proteomes" id="UP001497700">
    <property type="component" value="Unassembled WGS sequence"/>
</dbReference>
<evidence type="ECO:0000313" key="1">
    <source>
        <dbReference type="EMBL" id="KAI4861715.1"/>
    </source>
</evidence>
<dbReference type="EMBL" id="MU393544">
    <property type="protein sequence ID" value="KAI4861715.1"/>
    <property type="molecule type" value="Genomic_DNA"/>
</dbReference>
<organism evidence="1 2">
    <name type="scientific">Hypoxylon rubiginosum</name>
    <dbReference type="NCBI Taxonomy" id="110542"/>
    <lineage>
        <taxon>Eukaryota</taxon>
        <taxon>Fungi</taxon>
        <taxon>Dikarya</taxon>
        <taxon>Ascomycota</taxon>
        <taxon>Pezizomycotina</taxon>
        <taxon>Sordariomycetes</taxon>
        <taxon>Xylariomycetidae</taxon>
        <taxon>Xylariales</taxon>
        <taxon>Hypoxylaceae</taxon>
        <taxon>Hypoxylon</taxon>
    </lineage>
</organism>
<gene>
    <name evidence="1" type="ORF">F4820DRAFT_432696</name>
</gene>
<comment type="caution">
    <text evidence="1">The sequence shown here is derived from an EMBL/GenBank/DDBJ whole genome shotgun (WGS) entry which is preliminary data.</text>
</comment>
<accession>A0ACB9YQK7</accession>
<evidence type="ECO:0000313" key="2">
    <source>
        <dbReference type="Proteomes" id="UP001497700"/>
    </source>
</evidence>
<reference evidence="1 2" key="1">
    <citation type="journal article" date="2022" name="New Phytol.">
        <title>Ecological generalism drives hyperdiversity of secondary metabolite gene clusters in xylarialean endophytes.</title>
        <authorList>
            <person name="Franco M.E.E."/>
            <person name="Wisecaver J.H."/>
            <person name="Arnold A.E."/>
            <person name="Ju Y.M."/>
            <person name="Slot J.C."/>
            <person name="Ahrendt S."/>
            <person name="Moore L.P."/>
            <person name="Eastman K.E."/>
            <person name="Scott K."/>
            <person name="Konkel Z."/>
            <person name="Mondo S.J."/>
            <person name="Kuo A."/>
            <person name="Hayes R.D."/>
            <person name="Haridas S."/>
            <person name="Andreopoulos B."/>
            <person name="Riley R."/>
            <person name="LaButti K."/>
            <person name="Pangilinan J."/>
            <person name="Lipzen A."/>
            <person name="Amirebrahimi M."/>
            <person name="Yan J."/>
            <person name="Adam C."/>
            <person name="Keymanesh K."/>
            <person name="Ng V."/>
            <person name="Louie K."/>
            <person name="Northen T."/>
            <person name="Drula E."/>
            <person name="Henrissat B."/>
            <person name="Hsieh H.M."/>
            <person name="Youens-Clark K."/>
            <person name="Lutzoni F."/>
            <person name="Miadlikowska J."/>
            <person name="Eastwood D.C."/>
            <person name="Hamelin R.C."/>
            <person name="Grigoriev I.V."/>
            <person name="U'Ren J.M."/>
        </authorList>
    </citation>
    <scope>NUCLEOTIDE SEQUENCE [LARGE SCALE GENOMIC DNA]</scope>
    <source>
        <strain evidence="1 2">CBS 119005</strain>
    </source>
</reference>